<keyword evidence="14" id="KW-1185">Reference proteome</keyword>
<evidence type="ECO:0000256" key="9">
    <source>
        <dbReference type="ARBA" id="ARBA00022842"/>
    </source>
</evidence>
<evidence type="ECO:0000256" key="4">
    <source>
        <dbReference type="ARBA" id="ARBA00005432"/>
    </source>
</evidence>
<proteinExistence type="inferred from homology"/>
<dbReference type="GO" id="GO:0005789">
    <property type="term" value="C:endoplasmic reticulum membrane"/>
    <property type="evidence" value="ECO:0007669"/>
    <property type="project" value="UniProtKB-SubCell"/>
</dbReference>
<dbReference type="Gene3D" id="3.40.1180.10">
    <property type="entry name" value="Decaprenyl diphosphate synthase-like"/>
    <property type="match status" value="1"/>
</dbReference>
<dbReference type="GO" id="GO:1904423">
    <property type="term" value="C:dehydrodolichyl diphosphate synthase complex"/>
    <property type="evidence" value="ECO:0007669"/>
    <property type="project" value="InterPro"/>
</dbReference>
<comment type="similarity">
    <text evidence="4">Belongs to the UPP synthase family.</text>
</comment>
<evidence type="ECO:0000256" key="10">
    <source>
        <dbReference type="ARBA" id="ARBA00022989"/>
    </source>
</evidence>
<dbReference type="EMBL" id="JAQIZZ010000005">
    <property type="protein sequence ID" value="KAJ5541098.1"/>
    <property type="molecule type" value="Genomic_DNA"/>
</dbReference>
<keyword evidence="9" id="KW-0460">Magnesium</keyword>
<dbReference type="AlphaFoldDB" id="A0AAD6GFS2"/>
<evidence type="ECO:0000256" key="7">
    <source>
        <dbReference type="ARBA" id="ARBA00022692"/>
    </source>
</evidence>
<dbReference type="EC" id="2.5.1.87" evidence="5"/>
<keyword evidence="6" id="KW-0808">Transferase</keyword>
<comment type="pathway">
    <text evidence="3">Protein modification; protein glycosylation.</text>
</comment>
<dbReference type="PANTHER" id="PTHR21528">
    <property type="entry name" value="DEHYDRODOLICHYL DIPHOSPHATE SYNTHASE COMPLEX SUBUNIT NUS1"/>
    <property type="match status" value="1"/>
</dbReference>
<evidence type="ECO:0000256" key="11">
    <source>
        <dbReference type="ARBA" id="ARBA00023136"/>
    </source>
</evidence>
<dbReference type="SUPFAM" id="SSF64005">
    <property type="entry name" value="Undecaprenyl diphosphate synthase"/>
    <property type="match status" value="1"/>
</dbReference>
<reference evidence="13 14" key="1">
    <citation type="journal article" date="2023" name="IMA Fungus">
        <title>Comparative genomic study of the Penicillium genus elucidates a diverse pangenome and 15 lateral gene transfer events.</title>
        <authorList>
            <person name="Petersen C."/>
            <person name="Sorensen T."/>
            <person name="Nielsen M.R."/>
            <person name="Sondergaard T.E."/>
            <person name="Sorensen J.L."/>
            <person name="Fitzpatrick D.A."/>
            <person name="Frisvad J.C."/>
            <person name="Nielsen K.L."/>
        </authorList>
    </citation>
    <scope>NUCLEOTIDE SEQUENCE [LARGE SCALE GENOMIC DNA]</scope>
    <source>
        <strain evidence="13 14">IBT 35679</strain>
    </source>
</reference>
<comment type="cofactor">
    <cofactor evidence="1">
        <name>Mg(2+)</name>
        <dbReference type="ChEBI" id="CHEBI:18420"/>
    </cofactor>
</comment>
<keyword evidence="11" id="KW-0472">Membrane</keyword>
<dbReference type="Proteomes" id="UP001220324">
    <property type="component" value="Unassembled WGS sequence"/>
</dbReference>
<dbReference type="PANTHER" id="PTHR21528:SF0">
    <property type="entry name" value="DEHYDRODOLICHYL DIPHOSPHATE SYNTHASE COMPLEX SUBUNIT NUS1"/>
    <property type="match status" value="1"/>
</dbReference>
<comment type="catalytic activity">
    <reaction evidence="12">
        <text>n isopentenyl diphosphate + (2E,6E)-farnesyl diphosphate = a di-trans,poly-cis-polyprenyl diphosphate + n diphosphate</text>
        <dbReference type="Rhea" id="RHEA:53008"/>
        <dbReference type="Rhea" id="RHEA-COMP:19494"/>
        <dbReference type="ChEBI" id="CHEBI:33019"/>
        <dbReference type="ChEBI" id="CHEBI:128769"/>
        <dbReference type="ChEBI" id="CHEBI:136960"/>
        <dbReference type="ChEBI" id="CHEBI:175763"/>
        <dbReference type="EC" id="2.5.1.87"/>
    </reaction>
</comment>
<keyword evidence="10" id="KW-1133">Transmembrane helix</keyword>
<evidence type="ECO:0000313" key="13">
    <source>
        <dbReference type="EMBL" id="KAJ5541098.1"/>
    </source>
</evidence>
<evidence type="ECO:0000256" key="8">
    <source>
        <dbReference type="ARBA" id="ARBA00022824"/>
    </source>
</evidence>
<sequence length="352" mass="39943">MISQRDREFLDWYHSQEGKAGLDKLENTPKLYLRGLYDLSNLKKPEIPVSSTYDNRNTKATRNNFIHVMLKVQIYHLIYTIMHIIFDVMERSIQAYYLVISHALSTFYRDHRTPELINKDISDLSKLPQHLSVILTRHTAENGLETLMDEVAELAAWSACAGIMQLSVYEKTGILKSHMSTLHPIINAKLASYYRYLSQEPSLLLFAPKHPIEGTASTDNKSLKLLLLSSTDGRESLVNVTKSLAQMSTKGQLSSTDITQEIVNAKVSDMSKPLQNDSNLEVDSFKSEPDLLLIFGSSLKLDGYPPWPIRLTEMFCTGERSHGLYRYGGAVEYQGFLRGLRQYAGAEMRVGR</sequence>
<comment type="subcellular location">
    <subcellularLocation>
        <location evidence="2">Endoplasmic reticulum membrane</location>
    </subcellularLocation>
</comment>
<keyword evidence="8" id="KW-0256">Endoplasmic reticulum</keyword>
<evidence type="ECO:0000256" key="5">
    <source>
        <dbReference type="ARBA" id="ARBA00012596"/>
    </source>
</evidence>
<comment type="caution">
    <text evidence="13">The sequence shown here is derived from an EMBL/GenBank/DDBJ whole genome shotgun (WGS) entry which is preliminary data.</text>
</comment>
<dbReference type="InterPro" id="IPR038887">
    <property type="entry name" value="Nus1/NgBR"/>
</dbReference>
<keyword evidence="7" id="KW-0812">Transmembrane</keyword>
<protein>
    <recommendedName>
        <fullName evidence="5">ditrans,polycis-polyprenyl diphosphate synthase [(2E,6E)-farnesyldiphosphate specific]</fullName>
        <ecNumber evidence="5">2.5.1.87</ecNumber>
    </recommendedName>
</protein>
<name>A0AAD6GFS2_9EURO</name>
<gene>
    <name evidence="13" type="ORF">N7494_006174</name>
</gene>
<dbReference type="InterPro" id="IPR036424">
    <property type="entry name" value="UPP_synth-like_sf"/>
</dbReference>
<evidence type="ECO:0000256" key="2">
    <source>
        <dbReference type="ARBA" id="ARBA00004586"/>
    </source>
</evidence>
<evidence type="ECO:0000256" key="6">
    <source>
        <dbReference type="ARBA" id="ARBA00022679"/>
    </source>
</evidence>
<evidence type="ECO:0000313" key="14">
    <source>
        <dbReference type="Proteomes" id="UP001220324"/>
    </source>
</evidence>
<dbReference type="GO" id="GO:0045547">
    <property type="term" value="F:ditrans,polycis-polyprenyl diphosphate synthase [(2E,6E)-farnesyl diphosphate specific] activity"/>
    <property type="evidence" value="ECO:0007669"/>
    <property type="project" value="UniProtKB-EC"/>
</dbReference>
<organism evidence="13 14">
    <name type="scientific">Penicillium frequentans</name>
    <dbReference type="NCBI Taxonomy" id="3151616"/>
    <lineage>
        <taxon>Eukaryota</taxon>
        <taxon>Fungi</taxon>
        <taxon>Dikarya</taxon>
        <taxon>Ascomycota</taxon>
        <taxon>Pezizomycotina</taxon>
        <taxon>Eurotiomycetes</taxon>
        <taxon>Eurotiomycetidae</taxon>
        <taxon>Eurotiales</taxon>
        <taxon>Aspergillaceae</taxon>
        <taxon>Penicillium</taxon>
    </lineage>
</organism>
<evidence type="ECO:0000256" key="3">
    <source>
        <dbReference type="ARBA" id="ARBA00004922"/>
    </source>
</evidence>
<accession>A0AAD6GFS2</accession>
<evidence type="ECO:0000256" key="1">
    <source>
        <dbReference type="ARBA" id="ARBA00001946"/>
    </source>
</evidence>
<evidence type="ECO:0000256" key="12">
    <source>
        <dbReference type="ARBA" id="ARBA00047353"/>
    </source>
</evidence>